<dbReference type="SUPFAM" id="SSF51735">
    <property type="entry name" value="NAD(P)-binding Rossmann-fold domains"/>
    <property type="match status" value="1"/>
</dbReference>
<dbReference type="Gene3D" id="3.40.50.720">
    <property type="entry name" value="NAD(P)-binding Rossmann-like Domain"/>
    <property type="match status" value="1"/>
</dbReference>
<dbReference type="GO" id="GO:0016616">
    <property type="term" value="F:oxidoreductase activity, acting on the CH-OH group of donors, NAD or NADP as acceptor"/>
    <property type="evidence" value="ECO:0007669"/>
    <property type="project" value="TreeGrafter"/>
</dbReference>
<dbReference type="PANTHER" id="PTHR10366">
    <property type="entry name" value="NAD DEPENDENT EPIMERASE/DEHYDRATASE"/>
    <property type="match status" value="1"/>
</dbReference>
<name>A0A4S4MRM2_9APHY</name>
<evidence type="ECO:0000256" key="2">
    <source>
        <dbReference type="ARBA" id="ARBA00023445"/>
    </source>
</evidence>
<dbReference type="EMBL" id="SGPM01000155">
    <property type="protein sequence ID" value="THH28836.1"/>
    <property type="molecule type" value="Genomic_DNA"/>
</dbReference>
<dbReference type="InterPro" id="IPR001509">
    <property type="entry name" value="Epimerase_deHydtase"/>
</dbReference>
<dbReference type="InterPro" id="IPR036291">
    <property type="entry name" value="NAD(P)-bd_dom_sf"/>
</dbReference>
<reference evidence="4 5" key="1">
    <citation type="submission" date="2019-02" db="EMBL/GenBank/DDBJ databases">
        <title>Genome sequencing of the rare red list fungi Antrodiella citrinella (Flaviporus citrinellus).</title>
        <authorList>
            <person name="Buettner E."/>
            <person name="Kellner H."/>
        </authorList>
    </citation>
    <scope>NUCLEOTIDE SEQUENCE [LARGE SCALE GENOMIC DNA]</scope>
    <source>
        <strain evidence="4 5">DSM 108506</strain>
    </source>
</reference>
<dbReference type="Pfam" id="PF01370">
    <property type="entry name" value="Epimerase"/>
    <property type="match status" value="1"/>
</dbReference>
<feature type="domain" description="NAD-dependent epimerase/dehydratase" evidence="3">
    <location>
        <begin position="6"/>
        <end position="260"/>
    </location>
</feature>
<evidence type="ECO:0000313" key="4">
    <source>
        <dbReference type="EMBL" id="THH28836.1"/>
    </source>
</evidence>
<keyword evidence="1" id="KW-0560">Oxidoreductase</keyword>
<dbReference type="InterPro" id="IPR050425">
    <property type="entry name" value="NAD(P)_dehydrat-like"/>
</dbReference>
<keyword evidence="5" id="KW-1185">Reference proteome</keyword>
<evidence type="ECO:0000259" key="3">
    <source>
        <dbReference type="Pfam" id="PF01370"/>
    </source>
</evidence>
<dbReference type="OrthoDB" id="2735536at2759"/>
<comment type="caution">
    <text evidence="4">The sequence shown here is derived from an EMBL/GenBank/DDBJ whole genome shotgun (WGS) entry which is preliminary data.</text>
</comment>
<protein>
    <recommendedName>
        <fullName evidence="3">NAD-dependent epimerase/dehydratase domain-containing protein</fullName>
    </recommendedName>
</protein>
<comment type="similarity">
    <text evidence="2">Belongs to the NAD(P)-dependent epimerase/dehydratase family. Dihydroflavonol-4-reductase subfamily.</text>
</comment>
<dbReference type="PANTHER" id="PTHR10366:SF562">
    <property type="entry name" value="ALDEHYDE REDUCTASE II (AFU_ORTHOLOGUE AFUA_1G11360)"/>
    <property type="match status" value="1"/>
</dbReference>
<proteinExistence type="inferred from homology"/>
<dbReference type="Proteomes" id="UP000308730">
    <property type="component" value="Unassembled WGS sequence"/>
</dbReference>
<organism evidence="4 5">
    <name type="scientific">Antrodiella citrinella</name>
    <dbReference type="NCBI Taxonomy" id="2447956"/>
    <lineage>
        <taxon>Eukaryota</taxon>
        <taxon>Fungi</taxon>
        <taxon>Dikarya</taxon>
        <taxon>Basidiomycota</taxon>
        <taxon>Agaricomycotina</taxon>
        <taxon>Agaricomycetes</taxon>
        <taxon>Polyporales</taxon>
        <taxon>Steccherinaceae</taxon>
        <taxon>Antrodiella</taxon>
    </lineage>
</organism>
<gene>
    <name evidence="4" type="ORF">EUX98_g5354</name>
</gene>
<dbReference type="AlphaFoldDB" id="A0A4S4MRM2"/>
<evidence type="ECO:0000256" key="1">
    <source>
        <dbReference type="ARBA" id="ARBA00023002"/>
    </source>
</evidence>
<accession>A0A4S4MRM2</accession>
<evidence type="ECO:0000313" key="5">
    <source>
        <dbReference type="Proteomes" id="UP000308730"/>
    </source>
</evidence>
<sequence length="362" mass="39235">MAGDLVLVTGVSGYLGSHVVDRLVKEGYRVRGTVRAAKLAQNQKAFSAVYGDAVEVIAMDDLIKGIYPDAFKGVAAVIHVAAPLPAREASAEVAISVAVDGSLNIFTQAEQAGVVNFSFASSIITFNTGFPDGEARLLRNDEWIPITKEYVLSLEKPPAFVVYAAEKAEAERAVWKFADEHPHVEVTTVNPPFFYGPFAPGHRGLFEGATYSAQNASTMATPFFHNMIRPDAPPPPPDFVDIRDVARALVASLTAPPTSKVGRKRILLASEVVQVRDIASFIAKERPELASRVSSIALNTEPNLKAVVDNLRLKEVLNLEPTPWTTTILDAVDALVKLENHWKSRGVDILENVPTTGWLDIA</sequence>